<protein>
    <submittedName>
        <fullName evidence="2">Uncharacterized protein</fullName>
    </submittedName>
</protein>
<organism evidence="2 3">
    <name type="scientific">Ilyodon furcidens</name>
    <name type="common">goldbreast splitfin</name>
    <dbReference type="NCBI Taxonomy" id="33524"/>
    <lineage>
        <taxon>Eukaryota</taxon>
        <taxon>Metazoa</taxon>
        <taxon>Chordata</taxon>
        <taxon>Craniata</taxon>
        <taxon>Vertebrata</taxon>
        <taxon>Euteleostomi</taxon>
        <taxon>Actinopterygii</taxon>
        <taxon>Neopterygii</taxon>
        <taxon>Teleostei</taxon>
        <taxon>Neoteleostei</taxon>
        <taxon>Acanthomorphata</taxon>
        <taxon>Ovalentaria</taxon>
        <taxon>Atherinomorphae</taxon>
        <taxon>Cyprinodontiformes</taxon>
        <taxon>Goodeidae</taxon>
        <taxon>Ilyodon</taxon>
    </lineage>
</organism>
<sequence length="66" mass="7209">MANERLKLLEEVEKEIAMVLQCAVGCGEAGALSPAVYRQEAGSPWTDHQSITGQHTNNQAHTHSYT</sequence>
<dbReference type="EMBL" id="JAHRIQ010024955">
    <property type="protein sequence ID" value="MEQ2229398.1"/>
    <property type="molecule type" value="Genomic_DNA"/>
</dbReference>
<dbReference type="Proteomes" id="UP001482620">
    <property type="component" value="Unassembled WGS sequence"/>
</dbReference>
<name>A0ABV0T916_9TELE</name>
<evidence type="ECO:0000313" key="3">
    <source>
        <dbReference type="Proteomes" id="UP001482620"/>
    </source>
</evidence>
<gene>
    <name evidence="2" type="ORF">ILYODFUR_018397</name>
</gene>
<evidence type="ECO:0000256" key="1">
    <source>
        <dbReference type="SAM" id="MobiDB-lite"/>
    </source>
</evidence>
<evidence type="ECO:0000313" key="2">
    <source>
        <dbReference type="EMBL" id="MEQ2229398.1"/>
    </source>
</evidence>
<accession>A0ABV0T916</accession>
<reference evidence="2 3" key="1">
    <citation type="submission" date="2021-06" db="EMBL/GenBank/DDBJ databases">
        <authorList>
            <person name="Palmer J.M."/>
        </authorList>
    </citation>
    <scope>NUCLEOTIDE SEQUENCE [LARGE SCALE GENOMIC DNA]</scope>
    <source>
        <strain evidence="3">if_2019</strain>
        <tissue evidence="2">Muscle</tissue>
    </source>
</reference>
<feature type="compositionally biased region" description="Polar residues" evidence="1">
    <location>
        <begin position="46"/>
        <end position="66"/>
    </location>
</feature>
<feature type="region of interest" description="Disordered" evidence="1">
    <location>
        <begin position="40"/>
        <end position="66"/>
    </location>
</feature>
<comment type="caution">
    <text evidence="2">The sequence shown here is derived from an EMBL/GenBank/DDBJ whole genome shotgun (WGS) entry which is preliminary data.</text>
</comment>
<proteinExistence type="predicted"/>
<keyword evidence="3" id="KW-1185">Reference proteome</keyword>